<evidence type="ECO:0000256" key="5">
    <source>
        <dbReference type="ARBA" id="ARBA00022723"/>
    </source>
</evidence>
<accession>A0A9W6F6L1</accession>
<sequence>MRAATFTTTKTTTAGAGGKRFQKYIPCAAEAHRQAEDDAGRREPGIRNPGNLELVYFLRAVKRVEDGNESGRSGWAIGLHKAAQNVGQHPLRIRTAQQLKEVKGVGDFTTKLIVDVLWKEYPPAEPDSEEEQLEEEMAVAATLPPAGGAGGSGRGGGRGRGGRGAAAAAAAAAVALGPHDILFGDNLVVPVAGADGAGAATGRGRGRGRGRGGTGRGRRRGKQIDPDSDDSGGEGGLAALAAVNLNTAGTQGFALGAAGGALALGVGAAAAAGGGAYGGVSYGGGGGLSQAGLGLDAGGVQGVVVAQPRKRARRQSDEGAGPRERSYAPNPGTANYAFLIVMYMTWKREKRRQWDKEELMSAAQASGLAAQDIHGTKDMSAPGKVSNFYCGWSCFRQMISRDPPLASERTKAKGARGKEYSLTNMGWALAARLYKSALRYREVQALPGVSEEQVDEDIRRYCEVEEAEPLLQAYPAGTPTRTARGRAYKGFEPGPRQDRDGGAAAAAAALPVGGLTAAPPAAGAAAPAPARARAPSRPRQRRTSGLSQGDDLDVLGSGYGGDDGCEDVLGSQDQGGRMGSHGLGMGSQGSLGMGMGMGANGLAAMQGLAPGAWQGAPAAAALTGGGGVPAALTGFARPGLNLADVFTCAGQAFDSGVRATTAGTGAGARGAAPPPTSGVRHCTGTDAGGGAGGRAQAAAAAAAAAAELRAAAAVTAAARQRQPPTRAAAPVTRELDVVELLDSSDDDGGDGGGNGGGGAGGAGAPAHGSDPHLDTSFAFTLRGAGAGNSSQESLGVGKGLAAQRGSQEAQPSQLLMQSASQALAGSGVGAAAAAAPQPQPPAAAAAAAAARAKRPRRPAVNEADVEQLVAMGFDQAMARKALRREGGDLSSALDRLDEGTISPGEEHDSEPEAEAAGAGAWEGAAGPEEEVTELLPSLAQRLRGDPPGRSPPAHGGLAGAQLLPGLEVAEVGRDVGGGAGLAAAAAAAGAATRPRAKATKKAAAGAGAAAGAAAAAEPPVPALARVGSGPGPFGGSSQPLYGMGSQQQHGLGSQQQYDASASQQPYRVGSGSQQLDVYGSQQQAGGSGNQDPEAGEGSDERTLCTYEWMLPRVSEVTTNHRALHVRLPPLQPGQRFEDVYDVVLLADNREPASLVESLRAQAAAQGVRLVAGLSLTVGDFLWVAARRGAPLSQAGKEHWFVMDAVLERKRTEDLLSSVKDGRYAQQKYRLKRCGLRRLYYLLEEPIDQRRHQGLDEKVLRTSIQSGLLEGFTVLRTDNGDDTARQLCMLTRALERQCRGRTSAAAAAGAAAADGEEVLPSYTTWDAGLKNLKQNMKVQAMFGLMLCAVPGFGEERAKSVLARYSTPAHLWDGYKAAMRVAAAAGRDPTAAAEQMLAGEVGAQCSARLYQMLFSKGVDLQQVLAGR</sequence>
<feature type="region of interest" description="Disordered" evidence="14">
    <location>
        <begin position="306"/>
        <end position="329"/>
    </location>
</feature>
<feature type="compositionally biased region" description="Gly residues" evidence="14">
    <location>
        <begin position="147"/>
        <end position="163"/>
    </location>
</feature>
<keyword evidence="9 13" id="KW-0460">Magnesium</keyword>
<dbReference type="Gene3D" id="1.10.10.10">
    <property type="entry name" value="Winged helix-like DNA-binding domain superfamily/Winged helix DNA-binding domain"/>
    <property type="match status" value="1"/>
</dbReference>
<dbReference type="PROSITE" id="PS50030">
    <property type="entry name" value="UBA"/>
    <property type="match status" value="1"/>
</dbReference>
<dbReference type="SMART" id="SM00165">
    <property type="entry name" value="UBA"/>
    <property type="match status" value="1"/>
</dbReference>
<evidence type="ECO:0000256" key="12">
    <source>
        <dbReference type="ARBA" id="ARBA00023242"/>
    </source>
</evidence>
<organism evidence="16 17">
    <name type="scientific">Pleodorina starrii</name>
    <dbReference type="NCBI Taxonomy" id="330485"/>
    <lineage>
        <taxon>Eukaryota</taxon>
        <taxon>Viridiplantae</taxon>
        <taxon>Chlorophyta</taxon>
        <taxon>core chlorophytes</taxon>
        <taxon>Chlorophyceae</taxon>
        <taxon>CS clade</taxon>
        <taxon>Chlamydomonadales</taxon>
        <taxon>Volvocaceae</taxon>
        <taxon>Pleodorina</taxon>
    </lineage>
</organism>
<name>A0A9W6F6L1_9CHLO</name>
<dbReference type="InterPro" id="IPR009060">
    <property type="entry name" value="UBA-like_sf"/>
</dbReference>
<feature type="region of interest" description="Disordered" evidence="14">
    <location>
        <begin position="519"/>
        <end position="558"/>
    </location>
</feature>
<evidence type="ECO:0000313" key="17">
    <source>
        <dbReference type="Proteomes" id="UP001165080"/>
    </source>
</evidence>
<feature type="compositionally biased region" description="Gly residues" evidence="14">
    <location>
        <begin position="750"/>
        <end position="763"/>
    </location>
</feature>
<dbReference type="GO" id="GO:0048257">
    <property type="term" value="F:3'-flap endonuclease activity"/>
    <property type="evidence" value="ECO:0007669"/>
    <property type="project" value="TreeGrafter"/>
</dbReference>
<gene>
    <name evidence="16" type="primary">PLEST010993</name>
    <name evidence="16" type="ORF">PLESTB_001353800</name>
</gene>
<dbReference type="GO" id="GO:0003677">
    <property type="term" value="F:DNA binding"/>
    <property type="evidence" value="ECO:0007669"/>
    <property type="project" value="UniProtKB-UniRule"/>
</dbReference>
<evidence type="ECO:0000256" key="14">
    <source>
        <dbReference type="SAM" id="MobiDB-lite"/>
    </source>
</evidence>
<protein>
    <recommendedName>
        <fullName evidence="13">Crossover junction endonuclease MUS81</fullName>
        <ecNumber evidence="13">3.1.22.-</ecNumber>
    </recommendedName>
</protein>
<dbReference type="InterPro" id="IPR015940">
    <property type="entry name" value="UBA"/>
</dbReference>
<feature type="region of interest" description="Disordered" evidence="14">
    <location>
        <begin position="144"/>
        <end position="163"/>
    </location>
</feature>
<dbReference type="GO" id="GO:0000727">
    <property type="term" value="P:double-strand break repair via break-induced replication"/>
    <property type="evidence" value="ECO:0007669"/>
    <property type="project" value="UniProtKB-UniRule"/>
</dbReference>
<reference evidence="16 17" key="1">
    <citation type="journal article" date="2023" name="Commun. Biol.">
        <title>Reorganization of the ancestral sex-determining regions during the evolution of trioecy in Pleodorina starrii.</title>
        <authorList>
            <person name="Takahashi K."/>
            <person name="Suzuki S."/>
            <person name="Kawai-Toyooka H."/>
            <person name="Yamamoto K."/>
            <person name="Hamaji T."/>
            <person name="Ootsuki R."/>
            <person name="Yamaguchi H."/>
            <person name="Kawachi M."/>
            <person name="Higashiyama T."/>
            <person name="Nozaki H."/>
        </authorList>
    </citation>
    <scope>NUCLEOTIDE SEQUENCE [LARGE SCALE GENOMIC DNA]</scope>
    <source>
        <strain evidence="16 17">NIES-4479</strain>
    </source>
</reference>
<keyword evidence="10 13" id="KW-0233">DNA recombination</keyword>
<evidence type="ECO:0000256" key="2">
    <source>
        <dbReference type="ARBA" id="ARBA00004123"/>
    </source>
</evidence>
<dbReference type="InterPro" id="IPR027421">
    <property type="entry name" value="DNA_pol_lamdba_lyase_dom_sf"/>
</dbReference>
<evidence type="ECO:0000256" key="3">
    <source>
        <dbReference type="ARBA" id="ARBA00010015"/>
    </source>
</evidence>
<dbReference type="InterPro" id="IPR042530">
    <property type="entry name" value="EME1/EME2_C"/>
</dbReference>
<dbReference type="CDD" id="cd21036">
    <property type="entry name" value="WH_MUS81"/>
    <property type="match status" value="1"/>
</dbReference>
<keyword evidence="12 13" id="KW-0539">Nucleus</keyword>
<dbReference type="SUPFAM" id="SSF46934">
    <property type="entry name" value="UBA-like"/>
    <property type="match status" value="1"/>
</dbReference>
<feature type="compositionally biased region" description="Low complexity" evidence="14">
    <location>
        <begin position="519"/>
        <end position="533"/>
    </location>
</feature>
<evidence type="ECO:0000256" key="9">
    <source>
        <dbReference type="ARBA" id="ARBA00022842"/>
    </source>
</evidence>
<dbReference type="GO" id="GO:0008821">
    <property type="term" value="F:crossover junction DNA endonuclease activity"/>
    <property type="evidence" value="ECO:0007669"/>
    <property type="project" value="UniProtKB-UniRule"/>
</dbReference>
<keyword evidence="6 13" id="KW-0255">Endonuclease</keyword>
<dbReference type="Gene3D" id="1.10.8.10">
    <property type="entry name" value="DNA helicase RuvA subunit, C-terminal domain"/>
    <property type="match status" value="1"/>
</dbReference>
<dbReference type="InterPro" id="IPR011335">
    <property type="entry name" value="Restrct_endonuc-II-like"/>
</dbReference>
<feature type="region of interest" description="Disordered" evidence="14">
    <location>
        <begin position="788"/>
        <end position="814"/>
    </location>
</feature>
<dbReference type="GO" id="GO:0005634">
    <property type="term" value="C:nucleus"/>
    <property type="evidence" value="ECO:0007669"/>
    <property type="project" value="UniProtKB-SubCell"/>
</dbReference>
<dbReference type="Pfam" id="PF02732">
    <property type="entry name" value="ERCC4"/>
    <property type="match status" value="1"/>
</dbReference>
<keyword evidence="17" id="KW-1185">Reference proteome</keyword>
<keyword evidence="4 13" id="KW-0540">Nuclease</keyword>
<evidence type="ECO:0000313" key="16">
    <source>
        <dbReference type="EMBL" id="GLC58392.1"/>
    </source>
</evidence>
<evidence type="ECO:0000256" key="8">
    <source>
        <dbReference type="ARBA" id="ARBA00022801"/>
    </source>
</evidence>
<proteinExistence type="inferred from homology"/>
<dbReference type="InterPro" id="IPR047417">
    <property type="entry name" value="WHD_MUS81"/>
</dbReference>
<keyword evidence="5 13" id="KW-0479">Metal-binding</keyword>
<dbReference type="OrthoDB" id="5963188at2759"/>
<dbReference type="InterPro" id="IPR047416">
    <property type="entry name" value="XPF_nuclease_Mus81"/>
</dbReference>
<comment type="function">
    <text evidence="13">Interacts with EME1 to form a DNA structure-specific endonuclease with substrate preference for branched DNA structures with a 5'-end at the branch nick. Typical substrates include 3'-flap structures, D-loops, replication forks and nicked Holliday junctions. May be required in mitosis for the processing of stalled or collapsed replication fork intermediates. May be required in meiosis for the repair of meiosis-specific double strand breaks subsequent to single-end invasion (SEI).</text>
</comment>
<dbReference type="Gene3D" id="3.40.50.10130">
    <property type="match status" value="1"/>
</dbReference>
<feature type="compositionally biased region" description="Low complexity" evidence="14">
    <location>
        <begin position="1035"/>
        <end position="1064"/>
    </location>
</feature>
<dbReference type="CDD" id="cd20074">
    <property type="entry name" value="XPF_nuclease_Mus81"/>
    <property type="match status" value="1"/>
</dbReference>
<dbReference type="SUPFAM" id="SSF47802">
    <property type="entry name" value="DNA polymerase beta, N-terminal domain-like"/>
    <property type="match status" value="1"/>
</dbReference>
<dbReference type="PANTHER" id="PTHR13451">
    <property type="entry name" value="CLASS II CROSSOVER JUNCTION ENDONUCLEASE MUS81"/>
    <property type="match status" value="1"/>
</dbReference>
<comment type="similarity">
    <text evidence="3 13">Belongs to the XPF family.</text>
</comment>
<evidence type="ECO:0000256" key="11">
    <source>
        <dbReference type="ARBA" id="ARBA00023204"/>
    </source>
</evidence>
<dbReference type="GO" id="GO:0048476">
    <property type="term" value="C:Holliday junction resolvase complex"/>
    <property type="evidence" value="ECO:0007669"/>
    <property type="project" value="UniProtKB-UniRule"/>
</dbReference>
<evidence type="ECO:0000256" key="13">
    <source>
        <dbReference type="RuleBase" id="RU369042"/>
    </source>
</evidence>
<dbReference type="GO" id="GO:0006308">
    <property type="term" value="P:DNA catabolic process"/>
    <property type="evidence" value="ECO:0007669"/>
    <property type="project" value="UniProtKB-UniRule"/>
</dbReference>
<dbReference type="Proteomes" id="UP001165080">
    <property type="component" value="Unassembled WGS sequence"/>
</dbReference>
<dbReference type="PANTHER" id="PTHR13451:SF0">
    <property type="entry name" value="CROSSOVER JUNCTION ENDONUCLEASE MUS81"/>
    <property type="match status" value="1"/>
</dbReference>
<feature type="compositionally biased region" description="Low complexity" evidence="14">
    <location>
        <begin position="914"/>
        <end position="926"/>
    </location>
</feature>
<feature type="compositionally biased region" description="Basic and acidic residues" evidence="14">
    <location>
        <begin position="314"/>
        <end position="326"/>
    </location>
</feature>
<feature type="region of interest" description="Disordered" evidence="14">
    <location>
        <begin position="742"/>
        <end position="775"/>
    </location>
</feature>
<feature type="region of interest" description="Disordered" evidence="14">
    <location>
        <begin position="663"/>
        <end position="693"/>
    </location>
</feature>
<dbReference type="Gene3D" id="1.10.150.670">
    <property type="entry name" value="Crossover junction endonuclease EME1, DNA-binding domain"/>
    <property type="match status" value="1"/>
</dbReference>
<comment type="subunit">
    <text evidence="13">Interacts with EME1.</text>
</comment>
<evidence type="ECO:0000256" key="1">
    <source>
        <dbReference type="ARBA" id="ARBA00001946"/>
    </source>
</evidence>
<evidence type="ECO:0000259" key="15">
    <source>
        <dbReference type="PROSITE" id="PS50030"/>
    </source>
</evidence>
<feature type="region of interest" description="Disordered" evidence="14">
    <location>
        <begin position="885"/>
        <end position="959"/>
    </location>
</feature>
<comment type="subcellular location">
    <subcellularLocation>
        <location evidence="2 13">Nucleus</location>
    </subcellularLocation>
</comment>
<evidence type="ECO:0000256" key="6">
    <source>
        <dbReference type="ARBA" id="ARBA00022759"/>
    </source>
</evidence>
<evidence type="ECO:0000256" key="4">
    <source>
        <dbReference type="ARBA" id="ARBA00022722"/>
    </source>
</evidence>
<comment type="cofactor">
    <cofactor evidence="1 13">
        <name>Mg(2+)</name>
        <dbReference type="ChEBI" id="CHEBI:18420"/>
    </cofactor>
</comment>
<keyword evidence="7 13" id="KW-0227">DNA damage</keyword>
<feature type="region of interest" description="Disordered" evidence="14">
    <location>
        <begin position="473"/>
        <end position="503"/>
    </location>
</feature>
<dbReference type="Pfam" id="PF00627">
    <property type="entry name" value="UBA"/>
    <property type="match status" value="1"/>
</dbReference>
<dbReference type="SMART" id="SM00891">
    <property type="entry name" value="ERCC4"/>
    <property type="match status" value="1"/>
</dbReference>
<comment type="caution">
    <text evidence="16">The sequence shown here is derived from an EMBL/GenBank/DDBJ whole genome shotgun (WGS) entry which is preliminary data.</text>
</comment>
<keyword evidence="8 13" id="KW-0378">Hydrolase</keyword>
<dbReference type="EC" id="3.1.22.-" evidence="13"/>
<dbReference type="GO" id="GO:0046872">
    <property type="term" value="F:metal ion binding"/>
    <property type="evidence" value="ECO:0007669"/>
    <property type="project" value="UniProtKB-UniRule"/>
</dbReference>
<dbReference type="SUPFAM" id="SSF52980">
    <property type="entry name" value="Restriction endonuclease-like"/>
    <property type="match status" value="1"/>
</dbReference>
<dbReference type="InterPro" id="IPR006166">
    <property type="entry name" value="ERCC4_domain"/>
</dbReference>
<dbReference type="InterPro" id="IPR036388">
    <property type="entry name" value="WH-like_DNA-bd_sf"/>
</dbReference>
<evidence type="ECO:0000256" key="10">
    <source>
        <dbReference type="ARBA" id="ARBA00023172"/>
    </source>
</evidence>
<dbReference type="InterPro" id="IPR033309">
    <property type="entry name" value="Mus81"/>
</dbReference>
<dbReference type="GO" id="GO:0000712">
    <property type="term" value="P:resolution of meiotic recombination intermediates"/>
    <property type="evidence" value="ECO:0007669"/>
    <property type="project" value="TreeGrafter"/>
</dbReference>
<feature type="region of interest" description="Disordered" evidence="14">
    <location>
        <begin position="198"/>
        <end position="233"/>
    </location>
</feature>
<dbReference type="GO" id="GO:0031573">
    <property type="term" value="P:mitotic intra-S DNA damage checkpoint signaling"/>
    <property type="evidence" value="ECO:0007669"/>
    <property type="project" value="TreeGrafter"/>
</dbReference>
<evidence type="ECO:0000256" key="7">
    <source>
        <dbReference type="ARBA" id="ARBA00022763"/>
    </source>
</evidence>
<feature type="domain" description="UBA" evidence="15">
    <location>
        <begin position="859"/>
        <end position="899"/>
    </location>
</feature>
<feature type="region of interest" description="Disordered" evidence="14">
    <location>
        <begin position="1023"/>
        <end position="1099"/>
    </location>
</feature>
<dbReference type="EMBL" id="BRXU01000022">
    <property type="protein sequence ID" value="GLC58392.1"/>
    <property type="molecule type" value="Genomic_DNA"/>
</dbReference>
<feature type="compositionally biased region" description="Basic residues" evidence="14">
    <location>
        <begin position="204"/>
        <end position="221"/>
    </location>
</feature>
<keyword evidence="11 13" id="KW-0234">DNA repair</keyword>